<evidence type="ECO:0000256" key="7">
    <source>
        <dbReference type="ARBA" id="ARBA00023171"/>
    </source>
</evidence>
<dbReference type="Pfam" id="PF01078">
    <property type="entry name" value="Mg_chelatase"/>
    <property type="match status" value="1"/>
</dbReference>
<keyword evidence="13" id="KW-1185">Reference proteome</keyword>
<dbReference type="InterPro" id="IPR041702">
    <property type="entry name" value="BchD/ChlD_VWA"/>
</dbReference>
<dbReference type="Gene3D" id="3.40.50.410">
    <property type="entry name" value="von Willebrand factor, type A domain"/>
    <property type="match status" value="1"/>
</dbReference>
<feature type="region of interest" description="Disordered" evidence="10">
    <location>
        <begin position="316"/>
        <end position="377"/>
    </location>
</feature>
<keyword evidence="6 9" id="KW-0067">ATP-binding</keyword>
<dbReference type="NCBIfam" id="TIGR02031">
    <property type="entry name" value="BchD-ChlD"/>
    <property type="match status" value="1"/>
</dbReference>
<gene>
    <name evidence="12" type="ORF">PCOR1329_LOCUS75905</name>
</gene>
<evidence type="ECO:0000256" key="10">
    <source>
        <dbReference type="SAM" id="MobiDB-lite"/>
    </source>
</evidence>
<keyword evidence="9" id="KW-0150">Chloroplast</keyword>
<dbReference type="InterPro" id="IPR011776">
    <property type="entry name" value="Mg_chelatase_ATPase-dsu"/>
</dbReference>
<dbReference type="InterPro" id="IPR027417">
    <property type="entry name" value="P-loop_NTPase"/>
</dbReference>
<dbReference type="Proteomes" id="UP001189429">
    <property type="component" value="Unassembled WGS sequence"/>
</dbReference>
<comment type="pathway">
    <text evidence="1 9">Porphyrin-containing compound metabolism; chlorophyll biosynthesis.</text>
</comment>
<dbReference type="InterPro" id="IPR036465">
    <property type="entry name" value="vWFA_dom_sf"/>
</dbReference>
<keyword evidence="5 9" id="KW-0547">Nucleotide-binding</keyword>
<feature type="compositionally biased region" description="Acidic residues" evidence="10">
    <location>
        <begin position="342"/>
        <end position="377"/>
    </location>
</feature>
<dbReference type="Pfam" id="PF17863">
    <property type="entry name" value="AAA_lid_2"/>
    <property type="match status" value="1"/>
</dbReference>
<comment type="function">
    <text evidence="9">Involved in chlorophyll biosynthesis. Catalyzes the insertion of magnesium ion into protoporphyrin IX to yield Mg-protoporphyrin IX.</text>
</comment>
<dbReference type="CDD" id="cd01451">
    <property type="entry name" value="vWA_Magnesium_chelatase"/>
    <property type="match status" value="1"/>
</dbReference>
<proteinExistence type="inferred from homology"/>
<evidence type="ECO:0000259" key="11">
    <source>
        <dbReference type="PROSITE" id="PS50234"/>
    </source>
</evidence>
<dbReference type="Pfam" id="PF13519">
    <property type="entry name" value="VWA_2"/>
    <property type="match status" value="1"/>
</dbReference>
<keyword evidence="4 9" id="KW-0436">Ligase</keyword>
<evidence type="ECO:0000256" key="1">
    <source>
        <dbReference type="ARBA" id="ARBA00005173"/>
    </source>
</evidence>
<evidence type="ECO:0000313" key="13">
    <source>
        <dbReference type="Proteomes" id="UP001189429"/>
    </source>
</evidence>
<dbReference type="PANTHER" id="PTHR43473">
    <property type="entry name" value="MAGNESIUM-CHELATASE SUBUNIT CHLD, CHLOROPLASTIC"/>
    <property type="match status" value="1"/>
</dbReference>
<dbReference type="Gene3D" id="3.40.50.300">
    <property type="entry name" value="P-loop containing nucleotide triphosphate hydrolases"/>
    <property type="match status" value="1"/>
</dbReference>
<evidence type="ECO:0000256" key="3">
    <source>
        <dbReference type="ARBA" id="ARBA00022531"/>
    </source>
</evidence>
<name>A0ABN9XE13_9DINO</name>
<evidence type="ECO:0000256" key="5">
    <source>
        <dbReference type="ARBA" id="ARBA00022741"/>
    </source>
</evidence>
<dbReference type="SUPFAM" id="SSF52540">
    <property type="entry name" value="P-loop containing nucleoside triphosphate hydrolases"/>
    <property type="match status" value="1"/>
</dbReference>
<comment type="similarity">
    <text evidence="2 9">Belongs to the Mg-chelatase subunits D/I family.</text>
</comment>
<comment type="caution">
    <text evidence="12">The sequence shown here is derived from an EMBL/GenBank/DDBJ whole genome shotgun (WGS) entry which is preliminary data.</text>
</comment>
<evidence type="ECO:0000256" key="4">
    <source>
        <dbReference type="ARBA" id="ARBA00022598"/>
    </source>
</evidence>
<keyword evidence="7 9" id="KW-0149">Chlorophyll biosynthesis</keyword>
<dbReference type="SUPFAM" id="SSF53300">
    <property type="entry name" value="vWA-like"/>
    <property type="match status" value="1"/>
</dbReference>
<keyword evidence="3 9" id="KW-0602">Photosynthesis</keyword>
<dbReference type="Gene3D" id="1.10.8.80">
    <property type="entry name" value="Magnesium chelatase subunit I, C-Terminal domain"/>
    <property type="match status" value="1"/>
</dbReference>
<dbReference type="InterPro" id="IPR002035">
    <property type="entry name" value="VWF_A"/>
</dbReference>
<dbReference type="SMART" id="SM00382">
    <property type="entry name" value="AAA"/>
    <property type="match status" value="1"/>
</dbReference>
<evidence type="ECO:0000256" key="6">
    <source>
        <dbReference type="ARBA" id="ARBA00022840"/>
    </source>
</evidence>
<dbReference type="EMBL" id="CAUYUJ010020392">
    <property type="protein sequence ID" value="CAK0897851.1"/>
    <property type="molecule type" value="Genomic_DNA"/>
</dbReference>
<dbReference type="SUPFAM" id="SSF101447">
    <property type="entry name" value="Formin homology 2 domain (FH2 domain)"/>
    <property type="match status" value="1"/>
</dbReference>
<keyword evidence="9" id="KW-0934">Plastid</keyword>
<evidence type="ECO:0000256" key="2">
    <source>
        <dbReference type="ARBA" id="ARBA00005799"/>
    </source>
</evidence>
<feature type="domain" description="VWFA" evidence="11">
    <location>
        <begin position="491"/>
        <end position="693"/>
    </location>
</feature>
<organism evidence="12 13">
    <name type="scientific">Prorocentrum cordatum</name>
    <dbReference type="NCBI Taxonomy" id="2364126"/>
    <lineage>
        <taxon>Eukaryota</taxon>
        <taxon>Sar</taxon>
        <taxon>Alveolata</taxon>
        <taxon>Dinophyceae</taxon>
        <taxon>Prorocentrales</taxon>
        <taxon>Prorocentraceae</taxon>
        <taxon>Prorocentrum</taxon>
    </lineage>
</organism>
<dbReference type="PROSITE" id="PS50234">
    <property type="entry name" value="VWFA"/>
    <property type="match status" value="1"/>
</dbReference>
<feature type="compositionally biased region" description="Pro residues" evidence="10">
    <location>
        <begin position="330"/>
        <end position="341"/>
    </location>
</feature>
<evidence type="ECO:0000256" key="8">
    <source>
        <dbReference type="ARBA" id="ARBA00048693"/>
    </source>
</evidence>
<sequence>MARLVGLEDVKLALRLACIDPSLGGVGISGGHGTGKTTLARSLRGILPRIEVVEKSICNLDPSKPEEFDRLSKQRMVVGADGTPQTKVIDCPFIELPLGCTEDRLVGSLDVQASMETGKPVFEPGLLAQAHRGILYIDDVNLLQDDLVSLLLTAIESGVNRVEREGLSVAHPCRPLVVATWNPEEGPLRPHLLDRLAMALNTDEQTVYMDVDQRVIAVNEVCDFAGRPMEATAESAEATQATQTQLLFAREFLEDVQVTDDQMKRFAEESARGGCEGHRAEVFATKIARAHAALNGRDCVSADDVQMGIKLAIIPRIRVRQNSPEDEEQPPPPPPPPPPPEAQDEQQEDQDEPDEQDEEEQDEPEEEEEDNDAEEQQELPEEFMIDPEGAIVDDDLMKFQSQQKKQGRSGKGNKIYSMDRGRYVKAMLPKGGDAKGGKIALDATLRNAVVYQKMRKEEAIRKNTPPDQLRNVYVERSDIWVKKMARKAGALVVFVVDASGSMALNRMQNAKGAVLRLLENAYQNRDQVALIPCRGISADVLVPPTSSVSRASSSMQVLPCGGGTPLAHALQQAILLGTNALKTSDVGSVCIVSITDGRANVPLAVSEGDEMALDENGRMKKIPKEELQEEVFVMADRIRAMGFKFLLIDTENKYVSSGIAKKVSDRADGRYYYLPRADDKAIANIAGDAINELRSR</sequence>
<evidence type="ECO:0000256" key="9">
    <source>
        <dbReference type="RuleBase" id="RU362087"/>
    </source>
</evidence>
<reference evidence="12" key="1">
    <citation type="submission" date="2023-10" db="EMBL/GenBank/DDBJ databases">
        <authorList>
            <person name="Chen Y."/>
            <person name="Shah S."/>
            <person name="Dougan E. K."/>
            <person name="Thang M."/>
            <person name="Chan C."/>
        </authorList>
    </citation>
    <scope>NUCLEOTIDE SEQUENCE [LARGE SCALE GENOMIC DNA]</scope>
</reference>
<accession>A0ABN9XE13</accession>
<dbReference type="PANTHER" id="PTHR43473:SF2">
    <property type="entry name" value="MAGNESIUM-CHELATASE SUBUNIT CHLD, CHLOROPLASTIC"/>
    <property type="match status" value="1"/>
</dbReference>
<dbReference type="InterPro" id="IPR041628">
    <property type="entry name" value="ChlI/MoxR_AAA_lid"/>
</dbReference>
<comment type="subcellular location">
    <subcellularLocation>
        <location evidence="9">Plastid</location>
        <location evidence="9">Chloroplast</location>
    </subcellularLocation>
</comment>
<protein>
    <recommendedName>
        <fullName evidence="9">Mg-protoporphyrin IX chelatase</fullName>
        <ecNumber evidence="9">6.6.1.1</ecNumber>
    </recommendedName>
</protein>
<dbReference type="SMART" id="SM00327">
    <property type="entry name" value="VWA"/>
    <property type="match status" value="1"/>
</dbReference>
<comment type="catalytic activity">
    <reaction evidence="8 9">
        <text>protoporphyrin IX + Mg(2+) + ATP + H2O = Mg-protoporphyrin IX + ADP + phosphate + 3 H(+)</text>
        <dbReference type="Rhea" id="RHEA:13961"/>
        <dbReference type="ChEBI" id="CHEBI:15377"/>
        <dbReference type="ChEBI" id="CHEBI:15378"/>
        <dbReference type="ChEBI" id="CHEBI:18420"/>
        <dbReference type="ChEBI" id="CHEBI:30616"/>
        <dbReference type="ChEBI" id="CHEBI:43474"/>
        <dbReference type="ChEBI" id="CHEBI:57306"/>
        <dbReference type="ChEBI" id="CHEBI:60492"/>
        <dbReference type="ChEBI" id="CHEBI:456216"/>
        <dbReference type="EC" id="6.6.1.1"/>
    </reaction>
</comment>
<dbReference type="InterPro" id="IPR003593">
    <property type="entry name" value="AAA+_ATPase"/>
</dbReference>
<dbReference type="InterPro" id="IPR000523">
    <property type="entry name" value="Mg_chelatse_chII-like_cat_dom"/>
</dbReference>
<dbReference type="EC" id="6.6.1.1" evidence="9"/>
<evidence type="ECO:0000313" key="12">
    <source>
        <dbReference type="EMBL" id="CAK0897851.1"/>
    </source>
</evidence>